<dbReference type="PANTHER" id="PTHR24363:SF0">
    <property type="entry name" value="SERINE_THREONINE KINASE LIKE DOMAIN CONTAINING 1"/>
    <property type="match status" value="1"/>
</dbReference>
<keyword evidence="5 11" id="KW-0418">Kinase</keyword>
<dbReference type="PROSITE" id="PS50011">
    <property type="entry name" value="PROTEIN_KINASE_DOM"/>
    <property type="match status" value="1"/>
</dbReference>
<dbReference type="Pfam" id="PF00069">
    <property type="entry name" value="Pkinase"/>
    <property type="match status" value="1"/>
</dbReference>
<dbReference type="InterPro" id="IPR031636">
    <property type="entry name" value="PknG_TPR"/>
</dbReference>
<feature type="compositionally biased region" description="Gly residues" evidence="9">
    <location>
        <begin position="146"/>
        <end position="174"/>
    </location>
</feature>
<feature type="region of interest" description="Disordered" evidence="9">
    <location>
        <begin position="49"/>
        <end position="334"/>
    </location>
</feature>
<dbReference type="Gene3D" id="3.30.200.20">
    <property type="entry name" value="Phosphorylase Kinase, domain 1"/>
    <property type="match status" value="1"/>
</dbReference>
<dbReference type="SUPFAM" id="SSF56112">
    <property type="entry name" value="Protein kinase-like (PK-like)"/>
    <property type="match status" value="1"/>
</dbReference>
<dbReference type="Gene3D" id="1.10.510.10">
    <property type="entry name" value="Transferase(Phosphotransferase) domain 1"/>
    <property type="match status" value="1"/>
</dbReference>
<keyword evidence="2" id="KW-0723">Serine/threonine-protein kinase</keyword>
<evidence type="ECO:0000256" key="2">
    <source>
        <dbReference type="ARBA" id="ARBA00022527"/>
    </source>
</evidence>
<evidence type="ECO:0000256" key="8">
    <source>
        <dbReference type="ARBA" id="ARBA00048679"/>
    </source>
</evidence>
<feature type="compositionally biased region" description="Low complexity" evidence="9">
    <location>
        <begin position="232"/>
        <end position="241"/>
    </location>
</feature>
<evidence type="ECO:0000256" key="6">
    <source>
        <dbReference type="ARBA" id="ARBA00022840"/>
    </source>
</evidence>
<dbReference type="Gene3D" id="1.25.40.10">
    <property type="entry name" value="Tetratricopeptide repeat domain"/>
    <property type="match status" value="1"/>
</dbReference>
<feature type="compositionally biased region" description="Gly residues" evidence="9">
    <location>
        <begin position="314"/>
        <end position="334"/>
    </location>
</feature>
<evidence type="ECO:0000256" key="5">
    <source>
        <dbReference type="ARBA" id="ARBA00022777"/>
    </source>
</evidence>
<feature type="compositionally biased region" description="Polar residues" evidence="9">
    <location>
        <begin position="259"/>
        <end position="268"/>
    </location>
</feature>
<reference evidence="11 12" key="1">
    <citation type="submission" date="2022-04" db="EMBL/GenBank/DDBJ databases">
        <title>Genome diversity in the genus Frankia.</title>
        <authorList>
            <person name="Carlos-Shanley C."/>
            <person name="Hahn D."/>
        </authorList>
    </citation>
    <scope>NUCLEOTIDE SEQUENCE [LARGE SCALE GENOMIC DNA]</scope>
    <source>
        <strain evidence="11 12">Ag45/Mut15</strain>
    </source>
</reference>
<comment type="caution">
    <text evidence="11">The sequence shown here is derived from an EMBL/GenBank/DDBJ whole genome shotgun (WGS) entry which is preliminary data.</text>
</comment>
<evidence type="ECO:0000256" key="9">
    <source>
        <dbReference type="SAM" id="MobiDB-lite"/>
    </source>
</evidence>
<evidence type="ECO:0000256" key="3">
    <source>
        <dbReference type="ARBA" id="ARBA00022679"/>
    </source>
</evidence>
<dbReference type="SMART" id="SM00220">
    <property type="entry name" value="S_TKc"/>
    <property type="match status" value="1"/>
</dbReference>
<protein>
    <recommendedName>
        <fullName evidence="1">non-specific serine/threonine protein kinase</fullName>
        <ecNumber evidence="1">2.7.11.1</ecNumber>
    </recommendedName>
</protein>
<dbReference type="EC" id="2.7.11.1" evidence="1"/>
<dbReference type="InterPro" id="IPR000719">
    <property type="entry name" value="Prot_kinase_dom"/>
</dbReference>
<keyword evidence="6" id="KW-0067">ATP-binding</keyword>
<proteinExistence type="predicted"/>
<dbReference type="GO" id="GO:0016301">
    <property type="term" value="F:kinase activity"/>
    <property type="evidence" value="ECO:0007669"/>
    <property type="project" value="UniProtKB-KW"/>
</dbReference>
<dbReference type="Pfam" id="PF16919">
    <property type="entry name" value="PknG_rubred"/>
    <property type="match status" value="1"/>
</dbReference>
<name>A0ABT0K4T2_9ACTN</name>
<dbReference type="RefSeq" id="WP_248826452.1">
    <property type="nucleotide sequence ID" value="NZ_JALKFT010000031.1"/>
</dbReference>
<evidence type="ECO:0000313" key="12">
    <source>
        <dbReference type="Proteomes" id="UP001201873"/>
    </source>
</evidence>
<evidence type="ECO:0000313" key="11">
    <source>
        <dbReference type="EMBL" id="MCK9878328.1"/>
    </source>
</evidence>
<comment type="catalytic activity">
    <reaction evidence="8">
        <text>L-seryl-[protein] + ATP = O-phospho-L-seryl-[protein] + ADP + H(+)</text>
        <dbReference type="Rhea" id="RHEA:17989"/>
        <dbReference type="Rhea" id="RHEA-COMP:9863"/>
        <dbReference type="Rhea" id="RHEA-COMP:11604"/>
        <dbReference type="ChEBI" id="CHEBI:15378"/>
        <dbReference type="ChEBI" id="CHEBI:29999"/>
        <dbReference type="ChEBI" id="CHEBI:30616"/>
        <dbReference type="ChEBI" id="CHEBI:83421"/>
        <dbReference type="ChEBI" id="CHEBI:456216"/>
        <dbReference type="EC" id="2.7.11.1"/>
    </reaction>
</comment>
<feature type="domain" description="Protein kinase" evidence="10">
    <location>
        <begin position="410"/>
        <end position="665"/>
    </location>
</feature>
<dbReference type="Pfam" id="PF16918">
    <property type="entry name" value="PknG_TPR"/>
    <property type="match status" value="1"/>
</dbReference>
<accession>A0ABT0K4T2</accession>
<dbReference type="Proteomes" id="UP001201873">
    <property type="component" value="Unassembled WGS sequence"/>
</dbReference>
<dbReference type="PANTHER" id="PTHR24363">
    <property type="entry name" value="SERINE/THREONINE PROTEIN KINASE"/>
    <property type="match status" value="1"/>
</dbReference>
<feature type="compositionally biased region" description="Gly residues" evidence="9">
    <location>
        <begin position="699"/>
        <end position="716"/>
    </location>
</feature>
<gene>
    <name evidence="11" type="ORF">MXD59_21565</name>
</gene>
<evidence type="ECO:0000256" key="7">
    <source>
        <dbReference type="ARBA" id="ARBA00047899"/>
    </source>
</evidence>
<evidence type="ECO:0000259" key="10">
    <source>
        <dbReference type="PROSITE" id="PS50011"/>
    </source>
</evidence>
<dbReference type="InterPro" id="IPR031634">
    <property type="entry name" value="PknG_rubred"/>
</dbReference>
<dbReference type="EMBL" id="JALKFT010000031">
    <property type="protein sequence ID" value="MCK9878328.1"/>
    <property type="molecule type" value="Genomic_DNA"/>
</dbReference>
<dbReference type="InterPro" id="IPR011990">
    <property type="entry name" value="TPR-like_helical_dom_sf"/>
</dbReference>
<feature type="compositionally biased region" description="Gly residues" evidence="9">
    <location>
        <begin position="273"/>
        <end position="307"/>
    </location>
</feature>
<organism evidence="11 12">
    <name type="scientific">Frankia umida</name>
    <dbReference type="NCBI Taxonomy" id="573489"/>
    <lineage>
        <taxon>Bacteria</taxon>
        <taxon>Bacillati</taxon>
        <taxon>Actinomycetota</taxon>
        <taxon>Actinomycetes</taxon>
        <taxon>Frankiales</taxon>
        <taxon>Frankiaceae</taxon>
        <taxon>Frankia</taxon>
    </lineage>
</organism>
<comment type="catalytic activity">
    <reaction evidence="7">
        <text>L-threonyl-[protein] + ATP = O-phospho-L-threonyl-[protein] + ADP + H(+)</text>
        <dbReference type="Rhea" id="RHEA:46608"/>
        <dbReference type="Rhea" id="RHEA-COMP:11060"/>
        <dbReference type="Rhea" id="RHEA-COMP:11605"/>
        <dbReference type="ChEBI" id="CHEBI:15378"/>
        <dbReference type="ChEBI" id="CHEBI:30013"/>
        <dbReference type="ChEBI" id="CHEBI:30616"/>
        <dbReference type="ChEBI" id="CHEBI:61977"/>
        <dbReference type="ChEBI" id="CHEBI:456216"/>
        <dbReference type="EC" id="2.7.11.1"/>
    </reaction>
</comment>
<feature type="compositionally biased region" description="Pro residues" evidence="9">
    <location>
        <begin position="101"/>
        <end position="122"/>
    </location>
</feature>
<dbReference type="SUPFAM" id="SSF48452">
    <property type="entry name" value="TPR-like"/>
    <property type="match status" value="1"/>
</dbReference>
<feature type="region of interest" description="Disordered" evidence="9">
    <location>
        <begin position="1"/>
        <end position="35"/>
    </location>
</feature>
<keyword evidence="3" id="KW-0808">Transferase</keyword>
<keyword evidence="12" id="KW-1185">Reference proteome</keyword>
<feature type="region of interest" description="Disordered" evidence="9">
    <location>
        <begin position="679"/>
        <end position="716"/>
    </location>
</feature>
<keyword evidence="4" id="KW-0547">Nucleotide-binding</keyword>
<evidence type="ECO:0000256" key="4">
    <source>
        <dbReference type="ARBA" id="ARBA00022741"/>
    </source>
</evidence>
<evidence type="ECO:0000256" key="1">
    <source>
        <dbReference type="ARBA" id="ARBA00012513"/>
    </source>
</evidence>
<dbReference type="InterPro" id="IPR011009">
    <property type="entry name" value="Kinase-like_dom_sf"/>
</dbReference>
<sequence length="1023" mass="103627">MLQDGRCPACGWSRGPVSSAAHEISTDTNAGTSTGVAASATLRPSAVPQVTHQPVAPPPTIFSAATSTPGGPELDPTRPTTFSPAVPPASPFTPSVSPFTSPAPPAAPPASPAPTAAPPASRPTPVAKPSGGSGGASSGNPSADGAGTGGAGTGGAGTGGAGTGGAGTGGGAAGRGVLDETDGDHEAATLPPRPGWSGWSDEVGASGFPTAPPPTVWTKSEGDEGAEPPARPASVAPARCPAPRPGQNQLWSAAGSATGGRSQRASDTSGHGAVDGAGSGSGAGTGLVHGPAGGQGTSAGGSGGSGGEPAASGRGTGGSGGASGRSGSGSVNGPGAGLVELPAVERPDPASLLLIDPRLPLRLRVCRGCGEPVGRARAGQQALAEGFCAGCGQPYSLRPSLRPGDQIGRYEIEGVLAHGTHGWTYLALDHSAEAQPWVVFRGLCTSPERDVRVAAMAERGFLTELDHPGIAKAHTCLEHGDTSYLVTEHVSGLTLRDMQRRRQTDVGRPDPLPVTAAIAYVMAALPALEYLHRRGLVYGDVRPDTIMASGHQVRLVDLRAIQRLQRRPGSGRGGAAMGALGFQAPEVGTDGPSVAGDLYAVGRTLAALALDLRGFTSTYRFSLPPATAHTVLARHESLTRLLAKTTARDPARRFASATELHGELLGVLREIVAAERGRPLPAPVRSTRFGPDASPDSGTGTGGGAGTGGGTGAGGELAGPWPVLSWRVLPQLLAEPADPAAAALATLPDVPPAQLADLLAALGAASPAARLRLADLHIRTGARDAARTQLSAIAADDPRQWRVHWLRGLLLLAEDDAAAASSAFEQVYDEVPGELAPKLALAVAAESAGNPDRARVLYDLVSRTDSSFASAAFGLARLRLAAGDRTGALEAYRRVTSTPNTPDAHLRSRIHLVRALGVAGDDPATPTLAGLRSASAILAELDLPPATRAALTRDLLTDALRLLRSGAQAPDPGTEIAGTPLQPVPVRLGLEHAYRTLARHAPTRHERHHLVDLANRIRPRTLL</sequence>